<organism evidence="1 2">
    <name type="scientific">Xenotaenia resolanae</name>
    <dbReference type="NCBI Taxonomy" id="208358"/>
    <lineage>
        <taxon>Eukaryota</taxon>
        <taxon>Metazoa</taxon>
        <taxon>Chordata</taxon>
        <taxon>Craniata</taxon>
        <taxon>Vertebrata</taxon>
        <taxon>Euteleostomi</taxon>
        <taxon>Actinopterygii</taxon>
        <taxon>Neopterygii</taxon>
        <taxon>Teleostei</taxon>
        <taxon>Neoteleostei</taxon>
        <taxon>Acanthomorphata</taxon>
        <taxon>Ovalentaria</taxon>
        <taxon>Atherinomorphae</taxon>
        <taxon>Cyprinodontiformes</taxon>
        <taxon>Goodeidae</taxon>
        <taxon>Xenotaenia</taxon>
    </lineage>
</organism>
<evidence type="ECO:0000313" key="2">
    <source>
        <dbReference type="Proteomes" id="UP001444071"/>
    </source>
</evidence>
<dbReference type="EMBL" id="JAHRIM010032691">
    <property type="protein sequence ID" value="MEQ2265519.1"/>
    <property type="molecule type" value="Genomic_DNA"/>
</dbReference>
<protein>
    <submittedName>
        <fullName evidence="1">Uncharacterized protein</fullName>
    </submittedName>
</protein>
<proteinExistence type="predicted"/>
<name>A0ABV0W7S3_9TELE</name>
<reference evidence="1 2" key="1">
    <citation type="submission" date="2021-06" db="EMBL/GenBank/DDBJ databases">
        <authorList>
            <person name="Palmer J.M."/>
        </authorList>
    </citation>
    <scope>NUCLEOTIDE SEQUENCE [LARGE SCALE GENOMIC DNA]</scope>
    <source>
        <strain evidence="1 2">XR_2019</strain>
        <tissue evidence="1">Muscle</tissue>
    </source>
</reference>
<comment type="caution">
    <text evidence="1">The sequence shown here is derived from an EMBL/GenBank/DDBJ whole genome shotgun (WGS) entry which is preliminary data.</text>
</comment>
<sequence>MVPGPHSSTPLDMKPVVSMDAASCAVKSQTLTVTHHVVSELVQSRPPPPPFIEWFLLPAAEYSSQTHSADLADGQSVNSSLCYILALLSPNGTFCWADTKKTSNVIGCKTG</sequence>
<dbReference type="Proteomes" id="UP001444071">
    <property type="component" value="Unassembled WGS sequence"/>
</dbReference>
<evidence type="ECO:0000313" key="1">
    <source>
        <dbReference type="EMBL" id="MEQ2265519.1"/>
    </source>
</evidence>
<gene>
    <name evidence="1" type="ORF">XENORESO_008378</name>
</gene>
<accession>A0ABV0W7S3</accession>
<keyword evidence="2" id="KW-1185">Reference proteome</keyword>